<protein>
    <recommendedName>
        <fullName evidence="1">DUF6968 domain-containing protein</fullName>
    </recommendedName>
</protein>
<dbReference type="EMBL" id="CP026100">
    <property type="protein sequence ID" value="AYV48793.1"/>
    <property type="molecule type" value="Genomic_DNA"/>
</dbReference>
<feature type="domain" description="DUF6968" evidence="1">
    <location>
        <begin position="3"/>
        <end position="59"/>
    </location>
</feature>
<keyword evidence="5" id="KW-1185">Reference proteome</keyword>
<evidence type="ECO:0000313" key="5">
    <source>
        <dbReference type="Proteomes" id="UP000281192"/>
    </source>
</evidence>
<proteinExistence type="predicted"/>
<gene>
    <name evidence="2" type="ORF">C1707_22430</name>
    <name evidence="3" type="ORF">CFHF_17595</name>
</gene>
<dbReference type="Pfam" id="PF22302">
    <property type="entry name" value="DUF6968"/>
    <property type="match status" value="1"/>
</dbReference>
<dbReference type="OrthoDB" id="7188420at2"/>
<reference evidence="2 5" key="2">
    <citation type="submission" date="2018-01" db="EMBL/GenBank/DDBJ databases">
        <title>Complete genome sequence of Caulobacter flavus RHGG3.</title>
        <authorList>
            <person name="Yang E."/>
        </authorList>
    </citation>
    <scope>NUCLEOTIDE SEQUENCE [LARGE SCALE GENOMIC DNA]</scope>
    <source>
        <strain evidence="2 5">RHGG3</strain>
    </source>
</reference>
<dbReference type="Proteomes" id="UP000234483">
    <property type="component" value="Unassembled WGS sequence"/>
</dbReference>
<reference evidence="3 4" key="1">
    <citation type="submission" date="2017-12" db="EMBL/GenBank/DDBJ databases">
        <title>The genome sequence of Caulobacter flavus CGMCC1 15093.</title>
        <authorList>
            <person name="Gao J."/>
            <person name="Mao X."/>
            <person name="Sun J."/>
        </authorList>
    </citation>
    <scope>NUCLEOTIDE SEQUENCE [LARGE SCALE GENOMIC DNA]</scope>
    <source>
        <strain evidence="3 4">CGMCC1 15093</strain>
    </source>
</reference>
<evidence type="ECO:0000313" key="4">
    <source>
        <dbReference type="Proteomes" id="UP000234483"/>
    </source>
</evidence>
<accession>A0A2N5CQQ9</accession>
<dbReference type="AlphaFoldDB" id="A0A2N5CQQ9"/>
<name>A0A2N5CQQ9_9CAUL</name>
<dbReference type="KEGG" id="cfh:C1707_22430"/>
<evidence type="ECO:0000313" key="3">
    <source>
        <dbReference type="EMBL" id="PLR10325.1"/>
    </source>
</evidence>
<evidence type="ECO:0000259" key="1">
    <source>
        <dbReference type="Pfam" id="PF22302"/>
    </source>
</evidence>
<dbReference type="Proteomes" id="UP000281192">
    <property type="component" value="Chromosome"/>
</dbReference>
<dbReference type="EMBL" id="PJRQ01000038">
    <property type="protein sequence ID" value="PLR10325.1"/>
    <property type="molecule type" value="Genomic_DNA"/>
</dbReference>
<organism evidence="3 4">
    <name type="scientific">Caulobacter flavus</name>
    <dbReference type="NCBI Taxonomy" id="1679497"/>
    <lineage>
        <taxon>Bacteria</taxon>
        <taxon>Pseudomonadati</taxon>
        <taxon>Pseudomonadota</taxon>
        <taxon>Alphaproteobacteria</taxon>
        <taxon>Caulobacterales</taxon>
        <taxon>Caulobacteraceae</taxon>
        <taxon>Caulobacter</taxon>
    </lineage>
</organism>
<evidence type="ECO:0000313" key="2">
    <source>
        <dbReference type="EMBL" id="AYV48793.1"/>
    </source>
</evidence>
<dbReference type="InterPro" id="IPR054241">
    <property type="entry name" value="DUF6968"/>
</dbReference>
<sequence>MLCRWLIPEPHPKNGWRCEGQIVWPDGRVRSMAIGGEDSLQALRLAMMFVATELLTASEPVYLSAIDDDLDLPLPDVLADLVAERKARFEAR</sequence>